<dbReference type="EMBL" id="MF668275">
    <property type="protein sequence ID" value="ASZ73359.1"/>
    <property type="molecule type" value="Genomic_DNA"/>
</dbReference>
<name>A0A249XNP5_9CAUD</name>
<organism evidence="1 2">
    <name type="scientific">Brevibacterium phage LuckyBarnes</name>
    <dbReference type="NCBI Taxonomy" id="2027888"/>
    <lineage>
        <taxon>Viruses</taxon>
        <taxon>Duplodnaviria</taxon>
        <taxon>Heunggongvirae</taxon>
        <taxon>Uroviricota</taxon>
        <taxon>Caudoviricetes</taxon>
        <taxon>Luckybarnesvirus</taxon>
        <taxon>Luckybarnesvirus luckybarnes</taxon>
    </lineage>
</organism>
<reference evidence="2" key="1">
    <citation type="submission" date="2017-08" db="EMBL/GenBank/DDBJ databases">
        <authorList>
            <person name="de Groot N.N."/>
        </authorList>
    </citation>
    <scope>NUCLEOTIDE SEQUENCE [LARGE SCALE GENOMIC DNA]</scope>
</reference>
<keyword evidence="2" id="KW-1185">Reference proteome</keyword>
<proteinExistence type="predicted"/>
<accession>A0A249XNP5</accession>
<gene>
    <name evidence="1" type="ORF">SEA_LUCKYBARNES_42</name>
</gene>
<evidence type="ECO:0000313" key="1">
    <source>
        <dbReference type="EMBL" id="ASZ73359.1"/>
    </source>
</evidence>
<dbReference type="Proteomes" id="UP000224487">
    <property type="component" value="Genome"/>
</dbReference>
<evidence type="ECO:0000313" key="2">
    <source>
        <dbReference type="Proteomes" id="UP000224487"/>
    </source>
</evidence>
<sequence length="59" mass="6541">MRQLRTEMADTVDILSFYDGRGKHHTAQKLNELGEGTTGLEYPISGDDLALATYEGEPK</sequence>
<protein>
    <submittedName>
        <fullName evidence="1">Uncharacterized protein</fullName>
    </submittedName>
</protein>